<proteinExistence type="predicted"/>
<evidence type="ECO:0000256" key="1">
    <source>
        <dbReference type="SAM" id="MobiDB-lite"/>
    </source>
</evidence>
<protein>
    <submittedName>
        <fullName evidence="3">Tetratricopeptide-like helical</fullName>
    </submittedName>
</protein>
<dbReference type="PANTHER" id="PTHR36888:SF2">
    <property type="entry name" value="TETRATRICOPEPTIDE REPEAT (TPR)-LIKE SUPERFAMILY PROTEIN"/>
    <property type="match status" value="1"/>
</dbReference>
<dbReference type="Gene3D" id="1.25.40.10">
    <property type="entry name" value="Tetratricopeptide repeat domain"/>
    <property type="match status" value="1"/>
</dbReference>
<dbReference type="OrthoDB" id="552664at2759"/>
<dbReference type="PANTHER" id="PTHR36888">
    <property type="entry name" value="TETRATRICOPEPTIDE-LIKE HELICAL DOMAIN-CONTAINING PROTEIN-RELATED"/>
    <property type="match status" value="1"/>
</dbReference>
<feature type="region of interest" description="Disordered" evidence="1">
    <location>
        <begin position="282"/>
        <end position="313"/>
    </location>
</feature>
<organism evidence="3 4">
    <name type="scientific">Corchorus capsularis</name>
    <name type="common">Jute</name>
    <dbReference type="NCBI Taxonomy" id="210143"/>
    <lineage>
        <taxon>Eukaryota</taxon>
        <taxon>Viridiplantae</taxon>
        <taxon>Streptophyta</taxon>
        <taxon>Embryophyta</taxon>
        <taxon>Tracheophyta</taxon>
        <taxon>Spermatophyta</taxon>
        <taxon>Magnoliopsida</taxon>
        <taxon>eudicotyledons</taxon>
        <taxon>Gunneridae</taxon>
        <taxon>Pentapetalae</taxon>
        <taxon>rosids</taxon>
        <taxon>malvids</taxon>
        <taxon>Malvales</taxon>
        <taxon>Malvaceae</taxon>
        <taxon>Grewioideae</taxon>
        <taxon>Apeibeae</taxon>
        <taxon>Corchorus</taxon>
    </lineage>
</organism>
<dbReference type="EMBL" id="AWWV01010878">
    <property type="protein sequence ID" value="OMO76460.1"/>
    <property type="molecule type" value="Genomic_DNA"/>
</dbReference>
<feature type="transmembrane region" description="Helical" evidence="2">
    <location>
        <begin position="130"/>
        <end position="150"/>
    </location>
</feature>
<keyword evidence="4" id="KW-1185">Reference proteome</keyword>
<keyword evidence="2" id="KW-0812">Transmembrane</keyword>
<evidence type="ECO:0000256" key="2">
    <source>
        <dbReference type="SAM" id="Phobius"/>
    </source>
</evidence>
<reference evidence="3 4" key="1">
    <citation type="submission" date="2013-09" db="EMBL/GenBank/DDBJ databases">
        <title>Corchorus capsularis genome sequencing.</title>
        <authorList>
            <person name="Alam M."/>
            <person name="Haque M.S."/>
            <person name="Islam M.S."/>
            <person name="Emdad E.M."/>
            <person name="Islam M.M."/>
            <person name="Ahmed B."/>
            <person name="Halim A."/>
            <person name="Hossen Q.M.M."/>
            <person name="Hossain M.Z."/>
            <person name="Ahmed R."/>
            <person name="Khan M.M."/>
            <person name="Islam R."/>
            <person name="Rashid M.M."/>
            <person name="Khan S.A."/>
            <person name="Rahman M.S."/>
            <person name="Alam M."/>
        </authorList>
    </citation>
    <scope>NUCLEOTIDE SEQUENCE [LARGE SCALE GENOMIC DNA]</scope>
    <source>
        <strain evidence="4">cv. CVL-1</strain>
        <tissue evidence="3">Whole seedling</tissue>
    </source>
</reference>
<evidence type="ECO:0000313" key="3">
    <source>
        <dbReference type="EMBL" id="OMO76460.1"/>
    </source>
</evidence>
<gene>
    <name evidence="3" type="ORF">CCACVL1_15650</name>
</gene>
<dbReference type="InterPro" id="IPR011990">
    <property type="entry name" value="TPR-like_helical_dom_sf"/>
</dbReference>
<dbReference type="OMA" id="DLQFNKY"/>
<dbReference type="Proteomes" id="UP000188268">
    <property type="component" value="Unassembled WGS sequence"/>
</dbReference>
<sequence length="749" mass="85117">METLILKSATNFKTLNTRFPPSIYPFHFRSSSREDIRFLQFSNRKCFHQIPRNLNLSPTKASLSDESPIYGGWDDFEPGSWSAHSDESTQLRDFLVSAGVYDKKHVFVFLSGLVCALAICKVRVSTIVVFPASVLVFGIGFSFGFVKGGSFNELSSSKRRSKEEILRVYSDKFRNLADFFYGFDVKVNNLKNDIQKAIDSNRISIGDLENYVCLAESIRLSASDARIVVEASMDNVKNSYKENQKTSGRKKEGGEVGFQLFQFIGSLFGEKSLASKPNEIKDDIKSESVDTSSNSQTRGNVSLPDVGNASLPDVEDRISTSLNNHSGVPNQGFAQDSLNKSALNQERDRRIDIDSENGKIRSDFLGGRAKRFIDSEEFNYKSNRMRYTHDISFDTSSGNESKRWKSDDNMLDSVDFSVRLKHSETEASFIREQLFEESSRSYRSSYNREKRENEAYGKRRYYEDEPHMADHQSAREFDNEVSSSSSSRFSDDLAFDRYLTEASGLLKEAKEYMRGTHYEEQVEIILKRSATLLSQAITMKPMSLLAVGQLGNTYLLHGELKLHVSRELRTLLARNDPVIDERPKARVLKGIDDYSRRDKIVSLLVNACEECEELLVGAGRKYRLALSIDGDDVRSLYNWGLALSFRAQLIADIGPEAVFDADKLFLAAIDKFDAMLSRGNIHAPDALFRWGVTLQQRSRLRPSNSKEKMKLLQQAKRLYEDALHMDSKNMQVRDALSSCVSELNYRYFQ</sequence>
<keyword evidence="2" id="KW-1133">Transmembrane helix</keyword>
<name>A0A1R3I1K4_COCAP</name>
<evidence type="ECO:0000313" key="4">
    <source>
        <dbReference type="Proteomes" id="UP000188268"/>
    </source>
</evidence>
<feature type="compositionally biased region" description="Polar residues" evidence="1">
    <location>
        <begin position="289"/>
        <end position="300"/>
    </location>
</feature>
<accession>A0A1R3I1K4</accession>
<comment type="caution">
    <text evidence="3">The sequence shown here is derived from an EMBL/GenBank/DDBJ whole genome shotgun (WGS) entry which is preliminary data.</text>
</comment>
<dbReference type="AlphaFoldDB" id="A0A1R3I1K4"/>
<dbReference type="SUPFAM" id="SSF48452">
    <property type="entry name" value="TPR-like"/>
    <property type="match status" value="1"/>
</dbReference>
<keyword evidence="2" id="KW-0472">Membrane</keyword>
<dbReference type="Gramene" id="OMO76460">
    <property type="protein sequence ID" value="OMO76460"/>
    <property type="gene ID" value="CCACVL1_15650"/>
</dbReference>
<dbReference type="STRING" id="210143.A0A1R3I1K4"/>